<keyword evidence="6" id="KW-0408">Iron</keyword>
<dbReference type="Pfam" id="PF04055">
    <property type="entry name" value="Radical_SAM"/>
    <property type="match status" value="1"/>
</dbReference>
<dbReference type="InterPro" id="IPR007197">
    <property type="entry name" value="rSAM"/>
</dbReference>
<keyword evidence="4 9" id="KW-0479">Metal-binding</keyword>
<comment type="cofactor">
    <cofactor evidence="1 10">
        <name>pyridoxal 5'-phosphate</name>
        <dbReference type="ChEBI" id="CHEBI:597326"/>
    </cofactor>
</comment>
<dbReference type="PANTHER" id="PTHR30538">
    <property type="entry name" value="LYSINE 2,3-AMINOMUTASE-RELATED"/>
    <property type="match status" value="1"/>
</dbReference>
<evidence type="ECO:0000256" key="8">
    <source>
        <dbReference type="ARBA" id="ARBA00023235"/>
    </source>
</evidence>
<evidence type="ECO:0000256" key="6">
    <source>
        <dbReference type="ARBA" id="ARBA00023004"/>
    </source>
</evidence>
<dbReference type="Gene3D" id="6.10.140.1170">
    <property type="match status" value="1"/>
</dbReference>
<evidence type="ECO:0000256" key="5">
    <source>
        <dbReference type="ARBA" id="ARBA00022898"/>
    </source>
</evidence>
<evidence type="ECO:0000256" key="10">
    <source>
        <dbReference type="PIRSR" id="PIRSR603739-50"/>
    </source>
</evidence>
<feature type="binding site" evidence="9">
    <location>
        <position position="147"/>
    </location>
    <ligand>
        <name>[4Fe-4S] cluster</name>
        <dbReference type="ChEBI" id="CHEBI:49883"/>
        <note>4Fe-4S-S-AdoMet</note>
    </ligand>
</feature>
<evidence type="ECO:0000256" key="4">
    <source>
        <dbReference type="ARBA" id="ARBA00022723"/>
    </source>
</evidence>
<dbReference type="InterPro" id="IPR025895">
    <property type="entry name" value="LAM_C_dom"/>
</dbReference>
<feature type="binding site" evidence="9">
    <location>
        <position position="154"/>
    </location>
    <ligand>
        <name>[4Fe-4S] cluster</name>
        <dbReference type="ChEBI" id="CHEBI:49883"/>
        <note>4Fe-4S-S-AdoMet</note>
    </ligand>
</feature>
<evidence type="ECO:0000256" key="1">
    <source>
        <dbReference type="ARBA" id="ARBA00001933"/>
    </source>
</evidence>
<evidence type="ECO:0000256" key="3">
    <source>
        <dbReference type="ARBA" id="ARBA00022691"/>
    </source>
</evidence>
<keyword evidence="13" id="KW-1185">Reference proteome</keyword>
<dbReference type="OrthoDB" id="9768064at2"/>
<proteinExistence type="predicted"/>
<dbReference type="Proteomes" id="UP000249169">
    <property type="component" value="Unassembled WGS sequence"/>
</dbReference>
<gene>
    <name evidence="12" type="ORF">DL240_08460</name>
</gene>
<dbReference type="NCBIfam" id="TIGR00238">
    <property type="entry name" value="KamA family radical SAM protein"/>
    <property type="match status" value="1"/>
</dbReference>
<keyword evidence="5 10" id="KW-0663">Pyridoxal phosphate</keyword>
<dbReference type="GO" id="GO:0051539">
    <property type="term" value="F:4 iron, 4 sulfur cluster binding"/>
    <property type="evidence" value="ECO:0007669"/>
    <property type="project" value="UniProtKB-KW"/>
</dbReference>
<evidence type="ECO:0000313" key="12">
    <source>
        <dbReference type="EMBL" id="RAL22914.1"/>
    </source>
</evidence>
<dbReference type="GO" id="GO:0016853">
    <property type="term" value="F:isomerase activity"/>
    <property type="evidence" value="ECO:0007669"/>
    <property type="project" value="UniProtKB-KW"/>
</dbReference>
<dbReference type="InterPro" id="IPR013785">
    <property type="entry name" value="Aldolase_TIM"/>
</dbReference>
<dbReference type="Pfam" id="PF12544">
    <property type="entry name" value="LAM_C"/>
    <property type="match status" value="1"/>
</dbReference>
<dbReference type="SUPFAM" id="SSF102114">
    <property type="entry name" value="Radical SAM enzymes"/>
    <property type="match status" value="1"/>
</dbReference>
<evidence type="ECO:0000259" key="11">
    <source>
        <dbReference type="PROSITE" id="PS51918"/>
    </source>
</evidence>
<dbReference type="PANTHER" id="PTHR30538:SF1">
    <property type="entry name" value="L-LYSINE 2,3-AMINOMUTASE"/>
    <property type="match status" value="1"/>
</dbReference>
<evidence type="ECO:0000256" key="7">
    <source>
        <dbReference type="ARBA" id="ARBA00023014"/>
    </source>
</evidence>
<keyword evidence="2 9" id="KW-0004">4Fe-4S</keyword>
<keyword evidence="8" id="KW-0413">Isomerase</keyword>
<comment type="caution">
    <text evidence="12">The sequence shown here is derived from an EMBL/GenBank/DDBJ whole genome shotgun (WGS) entry which is preliminary data.</text>
</comment>
<dbReference type="SFLD" id="SFLDS00029">
    <property type="entry name" value="Radical_SAM"/>
    <property type="match status" value="1"/>
</dbReference>
<dbReference type="AlphaFoldDB" id="A0A328C8I2"/>
<dbReference type="Gene3D" id="3.20.20.70">
    <property type="entry name" value="Aldolase class I"/>
    <property type="match status" value="1"/>
</dbReference>
<dbReference type="CDD" id="cd01335">
    <property type="entry name" value="Radical_SAM"/>
    <property type="match status" value="1"/>
</dbReference>
<keyword evidence="7 9" id="KW-0411">Iron-sulfur</keyword>
<dbReference type="EMBL" id="QHKO01000003">
    <property type="protein sequence ID" value="RAL22914.1"/>
    <property type="molecule type" value="Genomic_DNA"/>
</dbReference>
<feature type="modified residue" description="N6-(pyridoxal phosphate)lysine" evidence="10">
    <location>
        <position position="359"/>
    </location>
</feature>
<organism evidence="12 13">
    <name type="scientific">Lujinxingia litoralis</name>
    <dbReference type="NCBI Taxonomy" id="2211119"/>
    <lineage>
        <taxon>Bacteria</taxon>
        <taxon>Deltaproteobacteria</taxon>
        <taxon>Bradymonadales</taxon>
        <taxon>Lujinxingiaceae</taxon>
        <taxon>Lujinxingia</taxon>
    </lineage>
</organism>
<evidence type="ECO:0000313" key="13">
    <source>
        <dbReference type="Proteomes" id="UP000249169"/>
    </source>
</evidence>
<dbReference type="InterPro" id="IPR058240">
    <property type="entry name" value="rSAM_sf"/>
</dbReference>
<dbReference type="SFLD" id="SFLDG01070">
    <property type="entry name" value="PLP-dependent"/>
    <property type="match status" value="1"/>
</dbReference>
<dbReference type="PIRSF" id="PIRSF004911">
    <property type="entry name" value="DUF160"/>
    <property type="match status" value="1"/>
</dbReference>
<accession>A0A328C8I2</accession>
<evidence type="ECO:0000256" key="9">
    <source>
        <dbReference type="PIRSR" id="PIRSR004911-1"/>
    </source>
</evidence>
<name>A0A328C8I2_9DELT</name>
<feature type="binding site" evidence="9">
    <location>
        <position position="151"/>
    </location>
    <ligand>
        <name>[4Fe-4S] cluster</name>
        <dbReference type="ChEBI" id="CHEBI:49883"/>
        <note>4Fe-4S-S-AdoMet</note>
    </ligand>
</feature>
<protein>
    <submittedName>
        <fullName evidence="12">Lysine 2,3-aminomutase</fullName>
    </submittedName>
</protein>
<dbReference type="GO" id="GO:0046872">
    <property type="term" value="F:metal ion binding"/>
    <property type="evidence" value="ECO:0007669"/>
    <property type="project" value="UniProtKB-KW"/>
</dbReference>
<keyword evidence="3" id="KW-0949">S-adenosyl-L-methionine</keyword>
<sequence>MAGSARVTRIDFDPGPLPSLRSSYERRPARFSDVDRASWESWHWQHQNRLRKLEHFEEVLTLSDAERRAFEQSAARFRVAVTPHYAALMATANPGCPVRQQGLPQPGELRHYDFELEDPLAEEAHMPVPGITHRYPDRVLFYVSHHCPVYCRHCTRKRKVSDPTTAAARDQIEAGLHYIRTTPTARDVVISGGDPLTLSDARLREILEALRSIEHVEVIRLGTRNPVTLPQRITPELCEILRAASPVFVHTHFNHPDELSQESARALRMLLDAGCVLGNQMVLLRGVNDQPETVMELNRQLLRLGCRPYYMLQCDMAAGISHFRTPLTTGLQIMDHLRGRIGGMGVPHFVVDLPGGGGKVELVPDQIEGRHDSPWGQVVTFRNFAGERFEFVDVDPPRLDAHGDDER</sequence>
<feature type="domain" description="Radical SAM core" evidence="11">
    <location>
        <begin position="133"/>
        <end position="344"/>
    </location>
</feature>
<dbReference type="InterPro" id="IPR003739">
    <property type="entry name" value="Lys_aminomutase/Glu_NH3_mut"/>
</dbReference>
<evidence type="ECO:0000256" key="2">
    <source>
        <dbReference type="ARBA" id="ARBA00022485"/>
    </source>
</evidence>
<dbReference type="PROSITE" id="PS51918">
    <property type="entry name" value="RADICAL_SAM"/>
    <property type="match status" value="1"/>
</dbReference>
<reference evidence="12 13" key="1">
    <citation type="submission" date="2018-05" db="EMBL/GenBank/DDBJ databases">
        <title>Lujinxingia marina gen. nov. sp. nov., a new facultative anaerobic member of the class Deltaproteobacteria, and proposal of Lujinxingaceae fam. nov.</title>
        <authorList>
            <person name="Li C.-M."/>
        </authorList>
    </citation>
    <scope>NUCLEOTIDE SEQUENCE [LARGE SCALE GENOMIC DNA]</scope>
    <source>
        <strain evidence="12 13">B210</strain>
    </source>
</reference>